<protein>
    <recommendedName>
        <fullName evidence="3">HEXXH motif domain-containing protein</fullName>
    </recommendedName>
</protein>
<dbReference type="RefSeq" id="WP_151470297.1">
    <property type="nucleotide sequence ID" value="NZ_WBKG01000013.1"/>
</dbReference>
<comment type="caution">
    <text evidence="1">The sequence shown here is derived from an EMBL/GenBank/DDBJ whole genome shotgun (WGS) entry which is preliminary data.</text>
</comment>
<name>A0A7J5DGP1_9ACTN</name>
<keyword evidence="2" id="KW-1185">Reference proteome</keyword>
<accession>A0A7J5DGP1</accession>
<gene>
    <name evidence="1" type="ORF">F8144_17680</name>
</gene>
<evidence type="ECO:0000313" key="1">
    <source>
        <dbReference type="EMBL" id="KAB1987544.1"/>
    </source>
</evidence>
<evidence type="ECO:0000313" key="2">
    <source>
        <dbReference type="Proteomes" id="UP000442990"/>
    </source>
</evidence>
<dbReference type="EMBL" id="WBKG01000013">
    <property type="protein sequence ID" value="KAB1987544.1"/>
    <property type="molecule type" value="Genomic_DNA"/>
</dbReference>
<dbReference type="AlphaFoldDB" id="A0A7J5DGP1"/>
<sequence>MDLSEFDTVLSRGPFGDSEYLQQQMHAAFKRRLEHISTSIPAGHRLLTTLKQVDRQTEYRVLGDPLVRRAVQQLVVEEAVGAKPQLPPQLCAQLLDATVHHVESGVGAGPLLGGVDTAQWLGDASRTPWIWEPGQRDDIFAEAFSQLVEWQFRGGLSAATDADRAALREGARLLDQVLPLTSRSALSHTHLIGVTSGTGGWKGKASTSQFTVTGVIFLNRRLLTNPWWVAEHLLHEALHQKLYDFRHAHSLLARDLEDGSRRTTREAPRVVSLWNVPGPDASNRWNTHRAMAAFHVYVHLALFCSLAEHLSSQLRDTYGPLDAPRPMTSSRTAFERARYLGENLRASCWEELGVAGRHMLEWLSSILDAMDPAPPPAGASLHLLMDRYLKEVRRLRKVPPSDELTRTLQRLVATEANAFRAVLSAVDAQAQLDEADVALTPKSGHDHVEAFVQRRRYIADTLLRLAVNGYSLDGLCRRTGTSADEMVRDMVESSSHELATAAALEPV</sequence>
<proteinExistence type="predicted"/>
<reference evidence="1 2" key="1">
    <citation type="submission" date="2019-09" db="EMBL/GenBank/DDBJ databases">
        <title>Isolation and identification of active actinomycetes.</title>
        <authorList>
            <person name="Yu Z."/>
            <person name="Han C."/>
            <person name="Yu B."/>
        </authorList>
    </citation>
    <scope>NUCLEOTIDE SEQUENCE [LARGE SCALE GENOMIC DNA]</scope>
    <source>
        <strain evidence="1 2">NEAU-H2</strain>
    </source>
</reference>
<dbReference type="Proteomes" id="UP000442990">
    <property type="component" value="Unassembled WGS sequence"/>
</dbReference>
<organism evidence="1 2">
    <name type="scientific">Streptomyces triticiradicis</name>
    <dbReference type="NCBI Taxonomy" id="2651189"/>
    <lineage>
        <taxon>Bacteria</taxon>
        <taxon>Bacillati</taxon>
        <taxon>Actinomycetota</taxon>
        <taxon>Actinomycetes</taxon>
        <taxon>Kitasatosporales</taxon>
        <taxon>Streptomycetaceae</taxon>
        <taxon>Streptomyces</taxon>
    </lineage>
</organism>
<evidence type="ECO:0008006" key="3">
    <source>
        <dbReference type="Google" id="ProtNLM"/>
    </source>
</evidence>